<feature type="compositionally biased region" description="Polar residues" evidence="1">
    <location>
        <begin position="54"/>
        <end position="69"/>
    </location>
</feature>
<feature type="region of interest" description="Disordered" evidence="1">
    <location>
        <begin position="1"/>
        <end position="78"/>
    </location>
</feature>
<dbReference type="AlphaFoldDB" id="A0A398AS38"/>
<dbReference type="Proteomes" id="UP000264353">
    <property type="component" value="Chromosome A1"/>
</dbReference>
<evidence type="ECO:0000313" key="3">
    <source>
        <dbReference type="Proteomes" id="UP000264353"/>
    </source>
</evidence>
<dbReference type="PANTHER" id="PTHR33499">
    <property type="entry name" value="OS12G0282400 PROTEIN-RELATED"/>
    <property type="match status" value="1"/>
</dbReference>
<dbReference type="EMBL" id="CM010628">
    <property type="protein sequence ID" value="RID79658.1"/>
    <property type="molecule type" value="Genomic_DNA"/>
</dbReference>
<feature type="compositionally biased region" description="Acidic residues" evidence="1">
    <location>
        <begin position="10"/>
        <end position="48"/>
    </location>
</feature>
<accession>A0A398AS38</accession>
<reference evidence="2 3" key="1">
    <citation type="submission" date="2018-06" db="EMBL/GenBank/DDBJ databases">
        <title>WGS assembly of Brassica rapa FPsc.</title>
        <authorList>
            <person name="Bowman J."/>
            <person name="Kohchi T."/>
            <person name="Yamato K."/>
            <person name="Jenkins J."/>
            <person name="Shu S."/>
            <person name="Ishizaki K."/>
            <person name="Yamaoka S."/>
            <person name="Nishihama R."/>
            <person name="Nakamura Y."/>
            <person name="Berger F."/>
            <person name="Adam C."/>
            <person name="Aki S."/>
            <person name="Althoff F."/>
            <person name="Araki T."/>
            <person name="Arteaga-Vazquez M."/>
            <person name="Balasubrmanian S."/>
            <person name="Bauer D."/>
            <person name="Boehm C."/>
            <person name="Briginshaw L."/>
            <person name="Caballero-Perez J."/>
            <person name="Catarino B."/>
            <person name="Chen F."/>
            <person name="Chiyoda S."/>
            <person name="Chovatia M."/>
            <person name="Davies K."/>
            <person name="Delmans M."/>
            <person name="Demura T."/>
            <person name="Dierschke T."/>
            <person name="Dolan L."/>
            <person name="Dorantes-Acosta A."/>
            <person name="Eklund D."/>
            <person name="Florent S."/>
            <person name="Flores-Sandoval E."/>
            <person name="Fujiyama A."/>
            <person name="Fukuzawa H."/>
            <person name="Galik B."/>
            <person name="Grimanelli D."/>
            <person name="Grimwood J."/>
            <person name="Grossniklaus U."/>
            <person name="Hamada T."/>
            <person name="Haseloff J."/>
            <person name="Hetherington A."/>
            <person name="Higo A."/>
            <person name="Hirakawa Y."/>
            <person name="Hundley H."/>
            <person name="Ikeda Y."/>
            <person name="Inoue K."/>
            <person name="Inoue S."/>
            <person name="Ishida S."/>
            <person name="Jia Q."/>
            <person name="Kakita M."/>
            <person name="Kanazawa T."/>
            <person name="Kawai Y."/>
            <person name="Kawashima T."/>
            <person name="Kennedy M."/>
            <person name="Kinose K."/>
            <person name="Kinoshita T."/>
            <person name="Kohara Y."/>
            <person name="Koide E."/>
            <person name="Komatsu K."/>
            <person name="Kopischke S."/>
            <person name="Kubo M."/>
            <person name="Kyozuka J."/>
            <person name="Lagercrantz U."/>
            <person name="Lin S."/>
            <person name="Lindquist E."/>
            <person name="Lipzen A."/>
            <person name="Lu C."/>
            <person name="Luna E."/>
            <person name="Martienssen R."/>
            <person name="Minamino N."/>
            <person name="Mizutani M."/>
            <person name="Mizutani M."/>
            <person name="Mochizuki N."/>
            <person name="Monte I."/>
            <person name="Mosher R."/>
            <person name="Nagasaki H."/>
            <person name="Nakagami H."/>
            <person name="Naramoto S."/>
            <person name="Nishitani K."/>
            <person name="Ohtani M."/>
            <person name="Okamoto T."/>
            <person name="Okumura M."/>
            <person name="Phillips J."/>
            <person name="Pollak B."/>
            <person name="Reinders A."/>
            <person name="Roevekamp M."/>
            <person name="Sano R."/>
            <person name="Sawa S."/>
            <person name="Schmid M."/>
            <person name="Shirakawa M."/>
            <person name="Solano R."/>
            <person name="Spunde A."/>
            <person name="Suetsugu N."/>
            <person name="Sugano S."/>
            <person name="Sugiyama A."/>
            <person name="Sun R."/>
            <person name="Suzuki Y."/>
            <person name="Takenaka M."/>
            <person name="Takezawa D."/>
            <person name="Tomogane H."/>
            <person name="Tsuzuki M."/>
            <person name="Ueda T."/>
            <person name="Umeda M."/>
            <person name="Ward J."/>
            <person name="Watanabe Y."/>
            <person name="Yazaki K."/>
            <person name="Yokoyama R."/>
            <person name="Yoshitake Y."/>
            <person name="Yotsui I."/>
            <person name="Zachgo S."/>
            <person name="Schmutz J."/>
        </authorList>
    </citation>
    <scope>NUCLEOTIDE SEQUENCE [LARGE SCALE GENOMIC DNA]</scope>
    <source>
        <strain evidence="3">cv. B-3</strain>
    </source>
</reference>
<evidence type="ECO:0000256" key="1">
    <source>
        <dbReference type="SAM" id="MobiDB-lite"/>
    </source>
</evidence>
<protein>
    <submittedName>
        <fullName evidence="2">Uncharacterized protein</fullName>
    </submittedName>
</protein>
<gene>
    <name evidence="2" type="ORF">BRARA_A02376</name>
</gene>
<name>A0A398AS38_BRACM</name>
<sequence length="180" mass="20599">MEQHTHSEEVEQEAEPVDDETQPPEEDIDDETGPPKDDIDDETEEEEGVPPTINGVSTPSETQTQQSDNQIKKTRGPTKMCKVAKHIEDKVNVEFNSLGEHVGRGSVTLSSFLGPLVREHMPVLLDDWRHLEEKTKDALWEEIQGRFNLTEEWQKDVVFKQMGCLWRAYKSRLSSKVRAT</sequence>
<dbReference type="PANTHER" id="PTHR33499:SF11">
    <property type="entry name" value="NO APICAL MERISTEM-ASSOCIATED C-TERMINAL DOMAIN-CONTAINING PROTEIN"/>
    <property type="match status" value="1"/>
</dbReference>
<evidence type="ECO:0000313" key="2">
    <source>
        <dbReference type="EMBL" id="RID79658.1"/>
    </source>
</evidence>
<proteinExistence type="predicted"/>
<organism evidence="2 3">
    <name type="scientific">Brassica campestris</name>
    <name type="common">Field mustard</name>
    <dbReference type="NCBI Taxonomy" id="3711"/>
    <lineage>
        <taxon>Eukaryota</taxon>
        <taxon>Viridiplantae</taxon>
        <taxon>Streptophyta</taxon>
        <taxon>Embryophyta</taxon>
        <taxon>Tracheophyta</taxon>
        <taxon>Spermatophyta</taxon>
        <taxon>Magnoliopsida</taxon>
        <taxon>eudicotyledons</taxon>
        <taxon>Gunneridae</taxon>
        <taxon>Pentapetalae</taxon>
        <taxon>rosids</taxon>
        <taxon>malvids</taxon>
        <taxon>Brassicales</taxon>
        <taxon>Brassicaceae</taxon>
        <taxon>Brassiceae</taxon>
        <taxon>Brassica</taxon>
    </lineage>
</organism>